<feature type="compositionally biased region" description="Basic and acidic residues" evidence="1">
    <location>
        <begin position="88"/>
        <end position="101"/>
    </location>
</feature>
<dbReference type="AlphaFoldDB" id="A0AAV9NUL7"/>
<feature type="region of interest" description="Disordered" evidence="1">
    <location>
        <begin position="521"/>
        <end position="546"/>
    </location>
</feature>
<sequence length="546" mass="59149">MAAHQMGKFVRQKNGLPDDAQRSAGAIDQNHDDLKINPKRPKGAHPHKVKAPRQDSCEHPGHGGQPFYQDDTSPGGTSTTASVMEQQRGVKREPPQDDGNHRAGQQPVGGNESQSSEGAEDEYEDEEDRESSDENPVDDPLLNYGHSLNAQQSQIYAELDRRGAGEDSRLPDVGHMKGDSYPTTSGGQSAVEVGHYDGPDERYHAQKPYHRNQSSPKRKAGHQGHDHRGAGPTVQPRPEPSVSTTEAPSYPSSFVRRPDLPVATKNSAPPGFMRAPAGQGNLNFKRQVVPHAANGAGANRPTVPVTNNAAQAAPAGKPAPVVVEGTKTRSQAPVEMPQHLKPHNLENRPTSRPDSHNSAAEQVDARTAGKPGINNAGARNHEEYSSSAASSPPDDSAHLGDQLDYEPQDLYRMGFGELKDQSFDFDPSAAELGLPEVHPSSTIEEKVAAVMALQQQTQADFFASLSLGEWEQAGDWFLGRFGEVLSKMKGARQEKRSAAQTFEGEISARYQAVEKKREWCEGTHAEENEESVRSNGGVDVKEGVLR</sequence>
<feature type="compositionally biased region" description="Acidic residues" evidence="1">
    <location>
        <begin position="118"/>
        <end position="137"/>
    </location>
</feature>
<evidence type="ECO:0000256" key="1">
    <source>
        <dbReference type="SAM" id="MobiDB-lite"/>
    </source>
</evidence>
<dbReference type="RefSeq" id="XP_064653789.1">
    <property type="nucleotide sequence ID" value="XM_064808067.1"/>
</dbReference>
<dbReference type="GO" id="GO:0017025">
    <property type="term" value="F:TBP-class protein binding"/>
    <property type="evidence" value="ECO:0007669"/>
    <property type="project" value="TreeGrafter"/>
</dbReference>
<dbReference type="InterPro" id="IPR029178">
    <property type="entry name" value="Ecm11_C"/>
</dbReference>
<dbReference type="GO" id="GO:0042790">
    <property type="term" value="P:nucleolar large rRNA transcription by RNA polymerase I"/>
    <property type="evidence" value="ECO:0007669"/>
    <property type="project" value="TreeGrafter"/>
</dbReference>
<feature type="compositionally biased region" description="Basic and acidic residues" evidence="1">
    <location>
        <begin position="52"/>
        <end position="61"/>
    </location>
</feature>
<keyword evidence="4" id="KW-1185">Reference proteome</keyword>
<feature type="compositionally biased region" description="Basic residues" evidence="1">
    <location>
        <begin position="37"/>
        <end position="51"/>
    </location>
</feature>
<name>A0AAV9NUL7_9PEZI</name>
<comment type="caution">
    <text evidence="3">The sequence shown here is derived from an EMBL/GenBank/DDBJ whole genome shotgun (WGS) entry which is preliminary data.</text>
</comment>
<feature type="compositionally biased region" description="Basic residues" evidence="1">
    <location>
        <begin position="205"/>
        <end position="222"/>
    </location>
</feature>
<feature type="compositionally biased region" description="Basic and acidic residues" evidence="1">
    <location>
        <begin position="158"/>
        <end position="178"/>
    </location>
</feature>
<dbReference type="GO" id="GO:0001164">
    <property type="term" value="F:RNA polymerase I core promoter sequence-specific DNA binding"/>
    <property type="evidence" value="ECO:0007669"/>
    <property type="project" value="TreeGrafter"/>
</dbReference>
<dbReference type="Proteomes" id="UP001337655">
    <property type="component" value="Unassembled WGS sequence"/>
</dbReference>
<reference evidence="3 4" key="1">
    <citation type="submission" date="2023-08" db="EMBL/GenBank/DDBJ databases">
        <title>Black Yeasts Isolated from many extreme environments.</title>
        <authorList>
            <person name="Coleine C."/>
            <person name="Stajich J.E."/>
            <person name="Selbmann L."/>
        </authorList>
    </citation>
    <scope>NUCLEOTIDE SEQUENCE [LARGE SCALE GENOMIC DNA]</scope>
    <source>
        <strain evidence="3 4">CCFEE 5935</strain>
    </source>
</reference>
<accession>A0AAV9NUL7</accession>
<organism evidence="3 4">
    <name type="scientific">Saxophila tyrrhenica</name>
    <dbReference type="NCBI Taxonomy" id="1690608"/>
    <lineage>
        <taxon>Eukaryota</taxon>
        <taxon>Fungi</taxon>
        <taxon>Dikarya</taxon>
        <taxon>Ascomycota</taxon>
        <taxon>Pezizomycotina</taxon>
        <taxon>Dothideomycetes</taxon>
        <taxon>Dothideomycetidae</taxon>
        <taxon>Mycosphaerellales</taxon>
        <taxon>Extremaceae</taxon>
        <taxon>Saxophila</taxon>
    </lineage>
</organism>
<feature type="compositionally biased region" description="Low complexity" evidence="1">
    <location>
        <begin position="303"/>
        <end position="323"/>
    </location>
</feature>
<feature type="compositionally biased region" description="Polar residues" evidence="1">
    <location>
        <begin position="70"/>
        <end position="85"/>
    </location>
</feature>
<feature type="compositionally biased region" description="Polar residues" evidence="1">
    <location>
        <begin position="146"/>
        <end position="155"/>
    </location>
</feature>
<gene>
    <name evidence="3" type="ORF">LTR77_010850</name>
</gene>
<protein>
    <recommendedName>
        <fullName evidence="2">Extracellular mutant protein 11 C-terminal domain-containing protein</fullName>
    </recommendedName>
</protein>
<feature type="region of interest" description="Disordered" evidence="1">
    <location>
        <begin position="1"/>
        <end position="402"/>
    </location>
</feature>
<evidence type="ECO:0000313" key="3">
    <source>
        <dbReference type="EMBL" id="KAK5163264.1"/>
    </source>
</evidence>
<feature type="compositionally biased region" description="Low complexity" evidence="1">
    <location>
        <begin position="385"/>
        <end position="394"/>
    </location>
</feature>
<feature type="compositionally biased region" description="Basic and acidic residues" evidence="1">
    <location>
        <begin position="521"/>
        <end position="532"/>
    </location>
</feature>
<feature type="compositionally biased region" description="Basic and acidic residues" evidence="1">
    <location>
        <begin position="343"/>
        <end position="355"/>
    </location>
</feature>
<dbReference type="PANTHER" id="PTHR28244:SF1">
    <property type="entry name" value="RNA POLYMERASE I-SPECIFIC TRANSCRIPTION INITIATION FACTOR RRN11"/>
    <property type="match status" value="1"/>
</dbReference>
<dbReference type="InterPro" id="IPR053029">
    <property type="entry name" value="RNA_pol_I-specific_init_factor"/>
</dbReference>
<dbReference type="PANTHER" id="PTHR28244">
    <property type="entry name" value="RNA POLYMERASE I-SPECIFIC TRANSCRIPTION INITIATION FACTOR RRN11"/>
    <property type="match status" value="1"/>
</dbReference>
<feature type="compositionally biased region" description="Basic and acidic residues" evidence="1">
    <location>
        <begin position="194"/>
        <end position="204"/>
    </location>
</feature>
<feature type="compositionally biased region" description="Polar residues" evidence="1">
    <location>
        <begin position="241"/>
        <end position="252"/>
    </location>
</feature>
<dbReference type="EMBL" id="JAVRRT010000027">
    <property type="protein sequence ID" value="KAK5163264.1"/>
    <property type="molecule type" value="Genomic_DNA"/>
</dbReference>
<dbReference type="GO" id="GO:0070860">
    <property type="term" value="C:RNA polymerase I core factor complex"/>
    <property type="evidence" value="ECO:0007669"/>
    <property type="project" value="TreeGrafter"/>
</dbReference>
<evidence type="ECO:0000313" key="4">
    <source>
        <dbReference type="Proteomes" id="UP001337655"/>
    </source>
</evidence>
<proteinExistence type="predicted"/>
<dbReference type="GeneID" id="89932175"/>
<feature type="domain" description="Extracellular mutant protein 11 C-terminal" evidence="2">
    <location>
        <begin position="404"/>
        <end position="518"/>
    </location>
</feature>
<evidence type="ECO:0000259" key="2">
    <source>
        <dbReference type="Pfam" id="PF15463"/>
    </source>
</evidence>
<dbReference type="Pfam" id="PF15463">
    <property type="entry name" value="ECM11"/>
    <property type="match status" value="1"/>
</dbReference>